<dbReference type="SUPFAM" id="SSF50978">
    <property type="entry name" value="WD40 repeat-like"/>
    <property type="match status" value="2"/>
</dbReference>
<dbReference type="Proteomes" id="UP000262825">
    <property type="component" value="Unassembled WGS sequence"/>
</dbReference>
<feature type="compositionally biased region" description="Low complexity" evidence="3">
    <location>
        <begin position="34"/>
        <end position="49"/>
    </location>
</feature>
<dbReference type="VEuPathDB" id="FungiDB:SCODWIG_01718"/>
<evidence type="ECO:0000256" key="1">
    <source>
        <dbReference type="ARBA" id="ARBA00008070"/>
    </source>
</evidence>
<dbReference type="InterPro" id="IPR001680">
    <property type="entry name" value="WD40_rpt"/>
</dbReference>
<organism evidence="5 6">
    <name type="scientific">Saccharomycodes ludwigii</name>
    <dbReference type="NCBI Taxonomy" id="36035"/>
    <lineage>
        <taxon>Eukaryota</taxon>
        <taxon>Fungi</taxon>
        <taxon>Dikarya</taxon>
        <taxon>Ascomycota</taxon>
        <taxon>Saccharomycotina</taxon>
        <taxon>Saccharomycetes</taxon>
        <taxon>Saccharomycodales</taxon>
        <taxon>Saccharomycodaceae</taxon>
        <taxon>Saccharomycodes</taxon>
    </lineage>
</organism>
<accession>A0A376B5J1</accession>
<comment type="similarity">
    <text evidence="1">Belongs to the WD repeat L(2)GL family.</text>
</comment>
<dbReference type="GO" id="GO:0006893">
    <property type="term" value="P:Golgi to plasma membrane transport"/>
    <property type="evidence" value="ECO:0007669"/>
    <property type="project" value="TreeGrafter"/>
</dbReference>
<dbReference type="InterPro" id="IPR013905">
    <property type="entry name" value="Lgl_C_dom"/>
</dbReference>
<evidence type="ECO:0000259" key="4">
    <source>
        <dbReference type="Pfam" id="PF08596"/>
    </source>
</evidence>
<dbReference type="GO" id="GO:0045159">
    <property type="term" value="F:myosin II binding"/>
    <property type="evidence" value="ECO:0007669"/>
    <property type="project" value="TreeGrafter"/>
</dbReference>
<gene>
    <name evidence="5" type="ORF">SCODWIG_01718</name>
</gene>
<dbReference type="GO" id="GO:0005886">
    <property type="term" value="C:plasma membrane"/>
    <property type="evidence" value="ECO:0007669"/>
    <property type="project" value="TreeGrafter"/>
</dbReference>
<dbReference type="InterPro" id="IPR036322">
    <property type="entry name" value="WD40_repeat_dom_sf"/>
</dbReference>
<dbReference type="EMBL" id="UFAJ01000239">
    <property type="protein sequence ID" value="SSD59957.1"/>
    <property type="molecule type" value="Genomic_DNA"/>
</dbReference>
<dbReference type="GO" id="GO:0005096">
    <property type="term" value="F:GTPase activator activity"/>
    <property type="evidence" value="ECO:0007669"/>
    <property type="project" value="TreeGrafter"/>
</dbReference>
<dbReference type="PANTHER" id="PTHR10241:SF25">
    <property type="entry name" value="TOMOSYN, ISOFORM C"/>
    <property type="match status" value="1"/>
</dbReference>
<evidence type="ECO:0000313" key="5">
    <source>
        <dbReference type="EMBL" id="SSD59957.1"/>
    </source>
</evidence>
<dbReference type="SMART" id="SM00320">
    <property type="entry name" value="WD40"/>
    <property type="match status" value="7"/>
</dbReference>
<dbReference type="Pfam" id="PF08596">
    <property type="entry name" value="Lgl_C"/>
    <property type="match status" value="1"/>
</dbReference>
<keyword evidence="2" id="KW-0268">Exocytosis</keyword>
<keyword evidence="6" id="KW-1185">Reference proteome</keyword>
<evidence type="ECO:0000256" key="3">
    <source>
        <dbReference type="SAM" id="MobiDB-lite"/>
    </source>
</evidence>
<dbReference type="GO" id="GO:0019905">
    <property type="term" value="F:syntaxin binding"/>
    <property type="evidence" value="ECO:0007669"/>
    <property type="project" value="TreeGrafter"/>
</dbReference>
<evidence type="ECO:0000313" key="6">
    <source>
        <dbReference type="Proteomes" id="UP000262825"/>
    </source>
</evidence>
<dbReference type="GO" id="GO:0005737">
    <property type="term" value="C:cytoplasm"/>
    <property type="evidence" value="ECO:0007669"/>
    <property type="project" value="TreeGrafter"/>
</dbReference>
<name>A0A376B5J1_9ASCO</name>
<protein>
    <submittedName>
        <fullName evidence="5">Related to Lethal(2) giant larvae protein homolog SRO7</fullName>
    </submittedName>
</protein>
<dbReference type="GO" id="GO:0006887">
    <property type="term" value="P:exocytosis"/>
    <property type="evidence" value="ECO:0007669"/>
    <property type="project" value="UniProtKB-KW"/>
</dbReference>
<dbReference type="AlphaFoldDB" id="A0A376B5J1"/>
<sequence length="1059" mass="116609">MFKKHKLKLSLKSLKSSDSSSSSKKNEKAGAAVSTSKSSARESSNSLSSKMKIPTNNISLPLTGNSNTINSKMLDINEVCRYGLNGKITAMGYDQNQSLLALATDTSEIHVYGKQQVEVVFTFENDGGYIKDIRFIKGIYLVCLDSKDTVIVLSLYSQKLLASFFVPGKVSSMDTDPTLDWVLLGLQSGNVLIYDVDRDCISQVRVINLQKDQFFPKEKSSEVVSLQWNPRNYGQILISYDKTTVIYSLLEEKVKQHFIYQLPAYAPGGDGQMLSTPRYPKIKQSLFHPNGLHVLTVHEDNSLCFWDANSGKLLLARSLYDVDVNVPAPNTADIGGVGLAHSPIKQVSWICKKNPEYTSLLIAGGDVNGSSSSNGSGCHSLTMLDLGGTPLYSMTTYDKMKDYYSNPKDQRIFPIPNSSSIVNFICLSRASPFFAGNHDPGVILVLLEDGEIESMLYPTGSITYKASILPQSISWVRPFATIMTGCCVPNKAWLGMMSSIYNKDSILKGGDPAKKDLRVHELRSALATGHVNGSVRIWDASYGELDESSVFDVNISQVLNRADVNVTNISFAPETCELAIGCKGGDVVLYKFDENKFYDPSGANQMNIAFKRFTINKSNPAVLVDVRDRAPSTLKEGFVPISVIHASAGEITTVKNSEIGFVCVGYENGIILVVDRRGPAVILNENIKKFSMTATTITSVQFTIMQYGDENYSSILMLCGTDSGEILAFKILPDSNGRFSVKYHSSAKCVSRGAIHDITCYSKNGIKCLNSSFELMKQLPTGVLYPGVCYVSGGNEIATFIPGMHKPLNRKSLRAPIISSNIATLPFVNSKGQNDKCNVCIVLTFDHVLTVFSTPELKEIKRLSLKILTQSKYVGDSFVLSNGDIILRVSQTEARLISILAKIRLGSKKNNDERDKLYNALIPIPYRPQYNSLQWARGDINVRREDLDLLLGGDSRPKSKYEESIIANGSYETKAKFDSKNKKGPNYEQFSYEPPVRRNGAVTGVGYSDRIARMMENGYDTMESTIDQYATVAGDSLNQAFEDTGNSLLKGAFKSKFGI</sequence>
<evidence type="ECO:0000256" key="2">
    <source>
        <dbReference type="ARBA" id="ARBA00022483"/>
    </source>
</evidence>
<dbReference type="Gene3D" id="2.130.10.10">
    <property type="entry name" value="YVTN repeat-like/Quinoprotein amine dehydrogenase"/>
    <property type="match status" value="2"/>
</dbReference>
<feature type="region of interest" description="Disordered" evidence="3">
    <location>
        <begin position="1"/>
        <end position="52"/>
    </location>
</feature>
<dbReference type="InterPro" id="IPR015943">
    <property type="entry name" value="WD40/YVTN_repeat-like_dom_sf"/>
</dbReference>
<feature type="compositionally biased region" description="Low complexity" evidence="3">
    <location>
        <begin position="10"/>
        <end position="23"/>
    </location>
</feature>
<dbReference type="PANTHER" id="PTHR10241">
    <property type="entry name" value="LETHAL 2 GIANT LARVAE PROTEIN"/>
    <property type="match status" value="1"/>
</dbReference>
<feature type="domain" description="Lethal giant larvae (Lgl)-like C-terminal" evidence="4">
    <location>
        <begin position="564"/>
        <end position="960"/>
    </location>
</feature>
<reference evidence="6" key="1">
    <citation type="submission" date="2018-06" db="EMBL/GenBank/DDBJ databases">
        <authorList>
            <person name="Guldener U."/>
        </authorList>
    </citation>
    <scope>NUCLEOTIDE SEQUENCE [LARGE SCALE GENOMIC DNA]</scope>
    <source>
        <strain evidence="6">UTAD17</strain>
    </source>
</reference>
<proteinExistence type="inferred from homology"/>